<dbReference type="EMBL" id="JBHUOJ010000022">
    <property type="protein sequence ID" value="MFD2833614.1"/>
    <property type="molecule type" value="Genomic_DNA"/>
</dbReference>
<keyword evidence="5" id="KW-1185">Reference proteome</keyword>
<dbReference type="Gene3D" id="2.115.10.20">
    <property type="entry name" value="Glycosyl hydrolase domain, family 43"/>
    <property type="match status" value="1"/>
</dbReference>
<evidence type="ECO:0000256" key="1">
    <source>
        <dbReference type="ARBA" id="ARBA00022676"/>
    </source>
</evidence>
<dbReference type="PANTHER" id="PTHR34106">
    <property type="entry name" value="GLYCOSIDASE"/>
    <property type="match status" value="1"/>
</dbReference>
<accession>A0ABW5X5B3</accession>
<dbReference type="Pfam" id="PF04041">
    <property type="entry name" value="Glyco_hydro_130"/>
    <property type="match status" value="2"/>
</dbReference>
<dbReference type="PIRSF" id="PIRSF016202">
    <property type="entry name" value="PH1107"/>
    <property type="match status" value="1"/>
</dbReference>
<dbReference type="CDD" id="cd18614">
    <property type="entry name" value="GH130"/>
    <property type="match status" value="1"/>
</dbReference>
<dbReference type="SUPFAM" id="SSF75005">
    <property type="entry name" value="Arabinanase/levansucrase/invertase"/>
    <property type="match status" value="1"/>
</dbReference>
<evidence type="ECO:0000256" key="2">
    <source>
        <dbReference type="ARBA" id="ARBA00022679"/>
    </source>
</evidence>
<dbReference type="InterPro" id="IPR007184">
    <property type="entry name" value="Mannoside_phosphorylase"/>
</dbReference>
<evidence type="ECO:0000313" key="4">
    <source>
        <dbReference type="EMBL" id="MFD2833614.1"/>
    </source>
</evidence>
<dbReference type="RefSeq" id="WP_251742741.1">
    <property type="nucleotide sequence ID" value="NZ_JBHUOJ010000022.1"/>
</dbReference>
<dbReference type="InterPro" id="IPR023296">
    <property type="entry name" value="Glyco_hydro_beta-prop_sf"/>
</dbReference>
<dbReference type="GO" id="GO:0016798">
    <property type="term" value="F:hydrolase activity, acting on glycosyl bonds"/>
    <property type="evidence" value="ECO:0007669"/>
    <property type="project" value="UniProtKB-KW"/>
</dbReference>
<comment type="caution">
    <text evidence="4">The sequence shown here is derived from an EMBL/GenBank/DDBJ whole genome shotgun (WGS) entry which is preliminary data.</text>
</comment>
<keyword evidence="4" id="KW-0326">Glycosidase</keyword>
<keyword evidence="4" id="KW-0378">Hydrolase</keyword>
<reference evidence="5" key="1">
    <citation type="journal article" date="2019" name="Int. J. Syst. Evol. Microbiol.">
        <title>The Global Catalogue of Microorganisms (GCM) 10K type strain sequencing project: providing services to taxonomists for standard genome sequencing and annotation.</title>
        <authorList>
            <consortium name="The Broad Institute Genomics Platform"/>
            <consortium name="The Broad Institute Genome Sequencing Center for Infectious Disease"/>
            <person name="Wu L."/>
            <person name="Ma J."/>
        </authorList>
    </citation>
    <scope>NUCLEOTIDE SEQUENCE [LARGE SCALE GENOMIC DNA]</scope>
    <source>
        <strain evidence="5">KCTC 52925</strain>
    </source>
</reference>
<evidence type="ECO:0000256" key="3">
    <source>
        <dbReference type="ARBA" id="ARBA00024356"/>
    </source>
</evidence>
<sequence length="361" mass="41146">MAINSSKLVNRMNERKNPALKKISITLKKYEGNPVLSPTPDNDWESLVTCNPGVWYEDGKFYMLYRAAGNDQEHVIRFGLATSDNGMDFKRVSDKPVLEPSLDGPDMGAIEDPRIVKFGEEYYITYAYRPYPPGQYWNFGHDEIRLPEVGKDAPLVLKKNIANSGLVLTKDFHTYRRLGRITSPQLDDRDVILFPEKINGKYAMLHRPKEWVGTEYGCQHPSIWIKFSNDLMVWDEPSKLLLSGIKGTWEEKIGGSTPPLKTKDGWLIIYHGVENGGQGFYRVGAVLLDLEDPTIVTHRLPYFIMEPEYDYELEGYYKGCVFPTGNMILENTLYVYYGAADKYVGLATCNLEELLNALKNA</sequence>
<keyword evidence="2" id="KW-0808">Transferase</keyword>
<organism evidence="4 5">
    <name type="scientific">Christiangramia antarctica</name>
    <dbReference type="NCBI Taxonomy" id="2058158"/>
    <lineage>
        <taxon>Bacteria</taxon>
        <taxon>Pseudomonadati</taxon>
        <taxon>Bacteroidota</taxon>
        <taxon>Flavobacteriia</taxon>
        <taxon>Flavobacteriales</taxon>
        <taxon>Flavobacteriaceae</taxon>
        <taxon>Christiangramia</taxon>
    </lineage>
</organism>
<gene>
    <name evidence="4" type="ORF">ACFSYS_09970</name>
</gene>
<evidence type="ECO:0000313" key="5">
    <source>
        <dbReference type="Proteomes" id="UP001597438"/>
    </source>
</evidence>
<proteinExistence type="inferred from homology"/>
<dbReference type="Proteomes" id="UP001597438">
    <property type="component" value="Unassembled WGS sequence"/>
</dbReference>
<comment type="similarity">
    <text evidence="3">Belongs to the glycosyl hydrolase 130 family.</text>
</comment>
<name>A0ABW5X5B3_9FLAO</name>
<dbReference type="PANTHER" id="PTHR34106:SF5">
    <property type="entry name" value="GLYCOSIDASE"/>
    <property type="match status" value="1"/>
</dbReference>
<protein>
    <submittedName>
        <fullName evidence="4">Glycosidase</fullName>
    </submittedName>
</protein>
<keyword evidence="1" id="KW-0328">Glycosyltransferase</keyword>